<organism evidence="1 3">
    <name type="scientific">Enterococcus malodoratus ATCC 43197</name>
    <dbReference type="NCBI Taxonomy" id="1158601"/>
    <lineage>
        <taxon>Bacteria</taxon>
        <taxon>Bacillati</taxon>
        <taxon>Bacillota</taxon>
        <taxon>Bacilli</taxon>
        <taxon>Lactobacillales</taxon>
        <taxon>Enterococcaceae</taxon>
        <taxon>Enterococcus</taxon>
    </lineage>
</organism>
<accession>R2R1H1</accession>
<dbReference type="NCBIfam" id="TIGR01484">
    <property type="entry name" value="HAD-SF-IIB"/>
    <property type="match status" value="1"/>
</dbReference>
<dbReference type="Gene3D" id="3.40.50.1000">
    <property type="entry name" value="HAD superfamily/HAD-like"/>
    <property type="match status" value="1"/>
</dbReference>
<evidence type="ECO:0000313" key="3">
    <source>
        <dbReference type="Proteomes" id="UP000013783"/>
    </source>
</evidence>
<reference evidence="2 4" key="2">
    <citation type="submission" date="2013-03" db="EMBL/GenBank/DDBJ databases">
        <title>The Genome Sequence of Enterococcus malodoratus ATCC_43197 (PacBio/Illumina hybrid assembly).</title>
        <authorList>
            <consortium name="The Broad Institute Genomics Platform"/>
            <consortium name="The Broad Institute Genome Sequencing Center for Infectious Disease"/>
            <person name="Earl A."/>
            <person name="Russ C."/>
            <person name="Gilmore M."/>
            <person name="Surin D."/>
            <person name="Walker B."/>
            <person name="Young S."/>
            <person name="Zeng Q."/>
            <person name="Gargeya S."/>
            <person name="Fitzgerald M."/>
            <person name="Haas B."/>
            <person name="Abouelleil A."/>
            <person name="Allen A.W."/>
            <person name="Alvarado L."/>
            <person name="Arachchi H.M."/>
            <person name="Berlin A.M."/>
            <person name="Chapman S.B."/>
            <person name="Gainer-Dewar J."/>
            <person name="Goldberg J."/>
            <person name="Griggs A."/>
            <person name="Gujja S."/>
            <person name="Hansen M."/>
            <person name="Howarth C."/>
            <person name="Imamovic A."/>
            <person name="Ireland A."/>
            <person name="Larimer J."/>
            <person name="McCowan C."/>
            <person name="Murphy C."/>
            <person name="Pearson M."/>
            <person name="Poon T.W."/>
            <person name="Priest M."/>
            <person name="Roberts A."/>
            <person name="Saif S."/>
            <person name="Shea T."/>
            <person name="Sisk P."/>
            <person name="Sykes S."/>
            <person name="Wortman J."/>
            <person name="Nusbaum C."/>
            <person name="Birren B."/>
        </authorList>
    </citation>
    <scope>NUCLEOTIDE SEQUENCE [LARGE SCALE GENOMIC DNA]</scope>
    <source>
        <strain evidence="2 4">ATCC 43197</strain>
    </source>
</reference>
<dbReference type="Proteomes" id="UP000013783">
    <property type="component" value="Unassembled WGS sequence"/>
</dbReference>
<dbReference type="RefSeq" id="WP_010740991.1">
    <property type="nucleotide sequence ID" value="NZ_KB946250.1"/>
</dbReference>
<dbReference type="GO" id="GO:0005829">
    <property type="term" value="C:cytosol"/>
    <property type="evidence" value="ECO:0007669"/>
    <property type="project" value="TreeGrafter"/>
</dbReference>
<proteinExistence type="predicted"/>
<dbReference type="GeneID" id="79787696"/>
<dbReference type="NCBIfam" id="TIGR00099">
    <property type="entry name" value="Cof-subfamily"/>
    <property type="match status" value="1"/>
</dbReference>
<evidence type="ECO:0000313" key="1">
    <source>
        <dbReference type="EMBL" id="EOH77520.1"/>
    </source>
</evidence>
<dbReference type="Gene3D" id="3.30.1240.10">
    <property type="match status" value="1"/>
</dbReference>
<dbReference type="SFLD" id="SFLDG01144">
    <property type="entry name" value="C2.B.4:_PGP_Like"/>
    <property type="match status" value="1"/>
</dbReference>
<dbReference type="GO" id="GO:0016791">
    <property type="term" value="F:phosphatase activity"/>
    <property type="evidence" value="ECO:0007669"/>
    <property type="project" value="UniProtKB-ARBA"/>
</dbReference>
<dbReference type="InterPro" id="IPR006379">
    <property type="entry name" value="HAD-SF_hydro_IIB"/>
</dbReference>
<dbReference type="InterPro" id="IPR023214">
    <property type="entry name" value="HAD_sf"/>
</dbReference>
<dbReference type="GO" id="GO:0000287">
    <property type="term" value="F:magnesium ion binding"/>
    <property type="evidence" value="ECO:0007669"/>
    <property type="project" value="TreeGrafter"/>
</dbReference>
<protein>
    <submittedName>
        <fullName evidence="1">Cof-like hydrolase</fullName>
    </submittedName>
</protein>
<evidence type="ECO:0000313" key="4">
    <source>
        <dbReference type="Proteomes" id="UP000014148"/>
    </source>
</evidence>
<gene>
    <name evidence="2" type="ORF">I585_03263</name>
    <name evidence="1" type="ORF">UAI_02157</name>
</gene>
<dbReference type="Proteomes" id="UP000014148">
    <property type="component" value="Unassembled WGS sequence"/>
</dbReference>
<dbReference type="InterPro" id="IPR000150">
    <property type="entry name" value="Cof"/>
</dbReference>
<dbReference type="SFLD" id="SFLDG01140">
    <property type="entry name" value="C2.B:_Phosphomannomutase_and_P"/>
    <property type="match status" value="1"/>
</dbReference>
<dbReference type="PANTHER" id="PTHR10000">
    <property type="entry name" value="PHOSPHOSERINE PHOSPHATASE"/>
    <property type="match status" value="1"/>
</dbReference>
<keyword evidence="4" id="KW-1185">Reference proteome</keyword>
<dbReference type="Pfam" id="PF08282">
    <property type="entry name" value="Hydrolase_3"/>
    <property type="match status" value="1"/>
</dbReference>
<dbReference type="InterPro" id="IPR036412">
    <property type="entry name" value="HAD-like_sf"/>
</dbReference>
<dbReference type="SFLD" id="SFLDS00003">
    <property type="entry name" value="Haloacid_Dehalogenase"/>
    <property type="match status" value="1"/>
</dbReference>
<evidence type="ECO:0000313" key="2">
    <source>
        <dbReference type="EMBL" id="EOT64066.1"/>
    </source>
</evidence>
<keyword evidence="1" id="KW-0378">Hydrolase</keyword>
<dbReference type="CDD" id="cd07518">
    <property type="entry name" value="HAD_YbiV-Like"/>
    <property type="match status" value="1"/>
</dbReference>
<dbReference type="STRING" id="71451.RV07_GL002075"/>
<name>R2R1H1_9ENTE</name>
<reference evidence="1 3" key="1">
    <citation type="submission" date="2013-02" db="EMBL/GenBank/DDBJ databases">
        <title>The Genome Sequence of Enterococcus malodoratus ATCC_43197.</title>
        <authorList>
            <consortium name="The Broad Institute Genome Sequencing Platform"/>
            <consortium name="The Broad Institute Genome Sequencing Center for Infectious Disease"/>
            <person name="Earl A.M."/>
            <person name="Gilmore M.S."/>
            <person name="Lebreton F."/>
            <person name="Walker B."/>
            <person name="Young S.K."/>
            <person name="Zeng Q."/>
            <person name="Gargeya S."/>
            <person name="Fitzgerald M."/>
            <person name="Haas B."/>
            <person name="Abouelleil A."/>
            <person name="Alvarado L."/>
            <person name="Arachchi H.M."/>
            <person name="Berlin A.M."/>
            <person name="Chapman S.B."/>
            <person name="Dewar J."/>
            <person name="Goldberg J."/>
            <person name="Griggs A."/>
            <person name="Gujja S."/>
            <person name="Hansen M."/>
            <person name="Howarth C."/>
            <person name="Imamovic A."/>
            <person name="Larimer J."/>
            <person name="McCowan C."/>
            <person name="Murphy C."/>
            <person name="Neiman D."/>
            <person name="Pearson M."/>
            <person name="Priest M."/>
            <person name="Roberts A."/>
            <person name="Saif S."/>
            <person name="Shea T."/>
            <person name="Sisk P."/>
            <person name="Sykes S."/>
            <person name="Wortman J."/>
            <person name="Nusbaum C."/>
            <person name="Birren B."/>
        </authorList>
    </citation>
    <scope>NUCLEOTIDE SEQUENCE [LARGE SCALE GENOMIC DNA]</scope>
    <source>
        <strain evidence="1 3">ATCC 43197</strain>
    </source>
</reference>
<dbReference type="EMBL" id="ASWA01000004">
    <property type="protein sequence ID" value="EOT64066.1"/>
    <property type="molecule type" value="Genomic_DNA"/>
</dbReference>
<dbReference type="PANTHER" id="PTHR10000:SF53">
    <property type="entry name" value="5-AMINO-6-(5-PHOSPHO-D-RIBITYLAMINO)URACIL PHOSPHATASE YBJI-RELATED"/>
    <property type="match status" value="1"/>
</dbReference>
<dbReference type="AlphaFoldDB" id="R2R1H1"/>
<dbReference type="PATRIC" id="fig|1158601.3.peg.2128"/>
<sequence>MTIKMIAVDMDGTFLDDQKEYNRERFEKIFHQIKEKDIKFVVASGNQYDQLKSFFPELHKEMSFVSENGANIIVEGNDYYNAQLPIEKVMKVLTGLEALEPTVTVVCGKKSAYVSQEMPEEVFNNVQFYYPSNKKLDRLEEIAAEEDEIFKFALTFPNTGIEAKLAALTDILAGEMIPVSSGHGDIDLIIPGVHKAFGLAKLSDKWGINPAEIAAFGDSGNDIEMLKYAGESFAVDNAQEKVKQASNEIIGSNNQESVLDKIELLLKS</sequence>
<dbReference type="eggNOG" id="COG0561">
    <property type="taxonomic scope" value="Bacteria"/>
</dbReference>
<dbReference type="SUPFAM" id="SSF56784">
    <property type="entry name" value="HAD-like"/>
    <property type="match status" value="1"/>
</dbReference>
<comment type="caution">
    <text evidence="1">The sequence shown here is derived from an EMBL/GenBank/DDBJ whole genome shotgun (WGS) entry which is preliminary data.</text>
</comment>
<dbReference type="OrthoDB" id="9814970at2"/>
<dbReference type="EMBL" id="AJAK01000015">
    <property type="protein sequence ID" value="EOH77520.1"/>
    <property type="molecule type" value="Genomic_DNA"/>
</dbReference>